<dbReference type="PIRSF" id="PIRSF016557">
    <property type="entry name" value="Caps_synth_CpsB"/>
    <property type="match status" value="1"/>
</dbReference>
<keyword evidence="3" id="KW-0378">Hydrolase</keyword>
<dbReference type="InterPro" id="IPR016667">
    <property type="entry name" value="Caps_polysacc_synth_CpsB/CapC"/>
</dbReference>
<dbReference type="SUPFAM" id="SSF89550">
    <property type="entry name" value="PHP domain-like"/>
    <property type="match status" value="1"/>
</dbReference>
<dbReference type="EMBL" id="QJKH01000001">
    <property type="protein sequence ID" value="PXX81684.1"/>
    <property type="molecule type" value="Genomic_DNA"/>
</dbReference>
<evidence type="ECO:0000313" key="6">
    <source>
        <dbReference type="EMBL" id="PXX81684.1"/>
    </source>
</evidence>
<dbReference type="PANTHER" id="PTHR39181">
    <property type="entry name" value="TYROSINE-PROTEIN PHOSPHATASE YWQE"/>
    <property type="match status" value="1"/>
</dbReference>
<name>A0A318KUU9_9FIRM</name>
<dbReference type="InterPro" id="IPR016195">
    <property type="entry name" value="Pol/histidinol_Pase-like"/>
</dbReference>
<protein>
    <recommendedName>
        <fullName evidence="2">protein-tyrosine-phosphatase</fullName>
        <ecNumber evidence="2">3.1.3.48</ecNumber>
    </recommendedName>
</protein>
<dbReference type="PANTHER" id="PTHR39181:SF1">
    <property type="entry name" value="TYROSINE-PROTEIN PHOSPHATASE YWQE"/>
    <property type="match status" value="1"/>
</dbReference>
<dbReference type="GO" id="GO:0004725">
    <property type="term" value="F:protein tyrosine phosphatase activity"/>
    <property type="evidence" value="ECO:0007669"/>
    <property type="project" value="UniProtKB-EC"/>
</dbReference>
<keyword evidence="4" id="KW-0904">Protein phosphatase</keyword>
<gene>
    <name evidence="6" type="ORF">DES51_101296</name>
</gene>
<evidence type="ECO:0000313" key="7">
    <source>
        <dbReference type="Proteomes" id="UP000247612"/>
    </source>
</evidence>
<keyword evidence="7" id="KW-1185">Reference proteome</keyword>
<accession>A0A318KUU9</accession>
<evidence type="ECO:0000256" key="4">
    <source>
        <dbReference type="ARBA" id="ARBA00022912"/>
    </source>
</evidence>
<organism evidence="6 7">
    <name type="scientific">Dielma fastidiosa</name>
    <dbReference type="NCBI Taxonomy" id="1034346"/>
    <lineage>
        <taxon>Bacteria</taxon>
        <taxon>Bacillati</taxon>
        <taxon>Bacillota</taxon>
        <taxon>Erysipelotrichia</taxon>
        <taxon>Erysipelotrichales</taxon>
        <taxon>Erysipelotrichaceae</taxon>
        <taxon>Dielma</taxon>
    </lineage>
</organism>
<evidence type="ECO:0000256" key="2">
    <source>
        <dbReference type="ARBA" id="ARBA00013064"/>
    </source>
</evidence>
<dbReference type="Proteomes" id="UP000247612">
    <property type="component" value="Unassembled WGS sequence"/>
</dbReference>
<dbReference type="STRING" id="1034346.GCA_000313565_00292"/>
<reference evidence="6 7" key="1">
    <citation type="submission" date="2018-05" db="EMBL/GenBank/DDBJ databases">
        <title>Genomic Encyclopedia of Type Strains, Phase IV (KMG-IV): sequencing the most valuable type-strain genomes for metagenomic binning, comparative biology and taxonomic classification.</title>
        <authorList>
            <person name="Goeker M."/>
        </authorList>
    </citation>
    <scope>NUCLEOTIDE SEQUENCE [LARGE SCALE GENOMIC DNA]</scope>
    <source>
        <strain evidence="6 7">JC118</strain>
    </source>
</reference>
<dbReference type="AlphaFoldDB" id="A0A318KUU9"/>
<evidence type="ECO:0000256" key="1">
    <source>
        <dbReference type="ARBA" id="ARBA00005750"/>
    </source>
</evidence>
<comment type="catalytic activity">
    <reaction evidence="5">
        <text>O-phospho-L-tyrosyl-[protein] + H2O = L-tyrosyl-[protein] + phosphate</text>
        <dbReference type="Rhea" id="RHEA:10684"/>
        <dbReference type="Rhea" id="RHEA-COMP:10136"/>
        <dbReference type="Rhea" id="RHEA-COMP:20101"/>
        <dbReference type="ChEBI" id="CHEBI:15377"/>
        <dbReference type="ChEBI" id="CHEBI:43474"/>
        <dbReference type="ChEBI" id="CHEBI:46858"/>
        <dbReference type="ChEBI" id="CHEBI:61978"/>
        <dbReference type="EC" id="3.1.3.48"/>
    </reaction>
</comment>
<sequence length="243" mass="27747">MRVDCHCHILYGVDDASKQWQDSLAMLQIAVQDGIDVILATSHVHPKFPENNKQRFDCALAQVQQLVKEYQLPIRIVKGGEIFFSHQCPDMMNENRLITMGSSRCLLTELPWIEDEQDQDADVILTELLNRGYIPVIAHPERYAIVHENYDRLRKWKAMGCYLQTNRTSLLGLDRMAMANQTAEKMLDDGLIDLIASDAHRSFPPRIPVLSDVHALIEQKQGKAAADRLCGETAYQLFQLDQE</sequence>
<evidence type="ECO:0000256" key="3">
    <source>
        <dbReference type="ARBA" id="ARBA00022801"/>
    </source>
</evidence>
<proteinExistence type="inferred from homology"/>
<comment type="similarity">
    <text evidence="1">Belongs to the metallo-dependent hydrolases superfamily. CpsB/CapC family.</text>
</comment>
<dbReference type="EC" id="3.1.3.48" evidence="2"/>
<comment type="caution">
    <text evidence="6">The sequence shown here is derived from an EMBL/GenBank/DDBJ whole genome shotgun (WGS) entry which is preliminary data.</text>
</comment>
<evidence type="ECO:0000256" key="5">
    <source>
        <dbReference type="ARBA" id="ARBA00051722"/>
    </source>
</evidence>
<dbReference type="RefSeq" id="WP_022936601.1">
    <property type="nucleotide sequence ID" value="NZ_CABKRQ010000001.1"/>
</dbReference>
<dbReference type="Pfam" id="PF19567">
    <property type="entry name" value="CpsB_CapC"/>
    <property type="match status" value="1"/>
</dbReference>
<dbReference type="Gene3D" id="3.20.20.140">
    <property type="entry name" value="Metal-dependent hydrolases"/>
    <property type="match status" value="1"/>
</dbReference>
<dbReference type="OrthoDB" id="9788539at2"/>
<dbReference type="GO" id="GO:0030145">
    <property type="term" value="F:manganese ion binding"/>
    <property type="evidence" value="ECO:0007669"/>
    <property type="project" value="InterPro"/>
</dbReference>